<dbReference type="STRING" id="1304281.ACM44_09605"/>
<name>A0A0J7IY00_9FLAO</name>
<dbReference type="SUPFAM" id="SSF101874">
    <property type="entry name" value="YceI-like"/>
    <property type="match status" value="1"/>
</dbReference>
<accession>A0A0J7IY00</accession>
<keyword evidence="1" id="KW-0732">Signal</keyword>
<dbReference type="OrthoDB" id="1121590at2"/>
<feature type="chain" id="PRO_5005289158" description="Lipid/polyisoprenoid-binding YceI-like domain-containing protein" evidence="1">
    <location>
        <begin position="24"/>
        <end position="170"/>
    </location>
</feature>
<evidence type="ECO:0008006" key="4">
    <source>
        <dbReference type="Google" id="ProtNLM"/>
    </source>
</evidence>
<dbReference type="PATRIC" id="fig|1304281.5.peg.2070"/>
<dbReference type="Proteomes" id="UP000035900">
    <property type="component" value="Unassembled WGS sequence"/>
</dbReference>
<evidence type="ECO:0000313" key="3">
    <source>
        <dbReference type="Proteomes" id="UP000035900"/>
    </source>
</evidence>
<protein>
    <recommendedName>
        <fullName evidence="4">Lipid/polyisoprenoid-binding YceI-like domain-containing protein</fullName>
    </recommendedName>
</protein>
<keyword evidence="3" id="KW-1185">Reference proteome</keyword>
<evidence type="ECO:0000313" key="2">
    <source>
        <dbReference type="EMBL" id="KMQ70877.1"/>
    </source>
</evidence>
<feature type="signal peptide" evidence="1">
    <location>
        <begin position="1"/>
        <end position="23"/>
    </location>
</feature>
<sequence length="170" mass="19815">MKNKILHLILFLVTGFYFSQQNAVEINGWTNINTFKCINNSFSNSPNVYLFTGNELPNVILKVNDFDCRNRIMTSDFRKTLNSEKYPYLSIKFLNFYRQTTNAFSATVEVKMMNVVKKYTIEFSEYKGSLVGNKRLRFSDFNIVPPKKMGGMVYVKDELDLFFSLAIDKN</sequence>
<gene>
    <name evidence="2" type="ORF">ACM44_09605</name>
</gene>
<proteinExistence type="predicted"/>
<dbReference type="Gene3D" id="2.40.128.110">
    <property type="entry name" value="Lipid/polyisoprenoid-binding, YceI-like"/>
    <property type="match status" value="1"/>
</dbReference>
<dbReference type="AlphaFoldDB" id="A0A0J7IY00"/>
<evidence type="ECO:0000256" key="1">
    <source>
        <dbReference type="SAM" id="SignalP"/>
    </source>
</evidence>
<organism evidence="2 3">
    <name type="scientific">Chryseobacterium koreense CCUG 49689</name>
    <dbReference type="NCBI Taxonomy" id="1304281"/>
    <lineage>
        <taxon>Bacteria</taxon>
        <taxon>Pseudomonadati</taxon>
        <taxon>Bacteroidota</taxon>
        <taxon>Flavobacteriia</taxon>
        <taxon>Flavobacteriales</taxon>
        <taxon>Weeksellaceae</taxon>
        <taxon>Chryseobacterium group</taxon>
        <taxon>Chryseobacterium</taxon>
    </lineage>
</organism>
<reference evidence="2 3" key="1">
    <citation type="journal article" date="2004" name="Int. J. Syst. Evol. Microbiol.">
        <title>Kaistella koreensis gen. nov., sp. nov., a novel member of the Chryseobacterium-Bergeyella-Riemerella branch.</title>
        <authorList>
            <person name="Kim M.K."/>
            <person name="Im W.T."/>
            <person name="Shin Y.K."/>
            <person name="Lim J.H."/>
            <person name="Kim S.H."/>
            <person name="Lee B.C."/>
            <person name="Park M.Y."/>
            <person name="Lee K.Y."/>
            <person name="Lee S.T."/>
        </authorList>
    </citation>
    <scope>NUCLEOTIDE SEQUENCE [LARGE SCALE GENOMIC DNA]</scope>
    <source>
        <strain evidence="2 3">CCUG 49689</strain>
    </source>
</reference>
<dbReference type="InterPro" id="IPR036761">
    <property type="entry name" value="TTHA0802/YceI-like_sf"/>
</dbReference>
<dbReference type="RefSeq" id="WP_048499822.1">
    <property type="nucleotide sequence ID" value="NZ_LFNG01000012.1"/>
</dbReference>
<dbReference type="EMBL" id="LFNG01000012">
    <property type="protein sequence ID" value="KMQ70877.1"/>
    <property type="molecule type" value="Genomic_DNA"/>
</dbReference>
<comment type="caution">
    <text evidence="2">The sequence shown here is derived from an EMBL/GenBank/DDBJ whole genome shotgun (WGS) entry which is preliminary data.</text>
</comment>